<sequence length="109" mass="12352">MILFVLCYKVGNVFLDISAGRCTKDLFILRFVMDTQQSQKEKRFMTGAKVLPLDSFDPNFLRNLISLHGNQIAKNTTSKAQAKTSNMWKQSAMEYHTWSSVGKGRAGMI</sequence>
<reference evidence="2" key="1">
    <citation type="submission" date="2014-03" db="EMBL/GenBank/DDBJ databases">
        <authorList>
            <person name="Aksoy S."/>
            <person name="Warren W."/>
            <person name="Wilson R.K."/>
        </authorList>
    </citation>
    <scope>NUCLEOTIDE SEQUENCE [LARGE SCALE GENOMIC DNA]</scope>
    <source>
        <strain evidence="2">IAEA</strain>
    </source>
</reference>
<dbReference type="EnsemblMetazoa" id="GPAI016104-RA">
    <property type="protein sequence ID" value="GPAI016104-PA"/>
    <property type="gene ID" value="GPAI016104"/>
</dbReference>
<evidence type="ECO:0000313" key="1">
    <source>
        <dbReference type="EnsemblMetazoa" id="GPAI016104-PA"/>
    </source>
</evidence>
<name>A0A1A9ZIV3_GLOPL</name>
<evidence type="ECO:0000313" key="2">
    <source>
        <dbReference type="Proteomes" id="UP000092445"/>
    </source>
</evidence>
<reference evidence="1" key="2">
    <citation type="submission" date="2020-05" db="UniProtKB">
        <authorList>
            <consortium name="EnsemblMetazoa"/>
        </authorList>
    </citation>
    <scope>IDENTIFICATION</scope>
    <source>
        <strain evidence="1">IAEA</strain>
    </source>
</reference>
<dbReference type="AlphaFoldDB" id="A0A1A9ZIV3"/>
<accession>A0A1A9ZIV3</accession>
<dbReference type="VEuPathDB" id="VectorBase:GPAI016104"/>
<dbReference type="Proteomes" id="UP000092445">
    <property type="component" value="Unassembled WGS sequence"/>
</dbReference>
<proteinExistence type="predicted"/>
<organism evidence="1 2">
    <name type="scientific">Glossina pallidipes</name>
    <name type="common">Tsetse fly</name>
    <dbReference type="NCBI Taxonomy" id="7398"/>
    <lineage>
        <taxon>Eukaryota</taxon>
        <taxon>Metazoa</taxon>
        <taxon>Ecdysozoa</taxon>
        <taxon>Arthropoda</taxon>
        <taxon>Hexapoda</taxon>
        <taxon>Insecta</taxon>
        <taxon>Pterygota</taxon>
        <taxon>Neoptera</taxon>
        <taxon>Endopterygota</taxon>
        <taxon>Diptera</taxon>
        <taxon>Brachycera</taxon>
        <taxon>Muscomorpha</taxon>
        <taxon>Hippoboscoidea</taxon>
        <taxon>Glossinidae</taxon>
        <taxon>Glossina</taxon>
    </lineage>
</organism>
<keyword evidence="2" id="KW-1185">Reference proteome</keyword>
<protein>
    <submittedName>
        <fullName evidence="1">Uncharacterized protein</fullName>
    </submittedName>
</protein>